<keyword evidence="2" id="KW-0436">Ligase</keyword>
<dbReference type="InterPro" id="IPR036651">
    <property type="entry name" value="Gln_synt_N_sf"/>
</dbReference>
<dbReference type="SUPFAM" id="SSF54368">
    <property type="entry name" value="Glutamine synthetase, N-terminal domain"/>
    <property type="match status" value="1"/>
</dbReference>
<evidence type="ECO:0000256" key="1">
    <source>
        <dbReference type="ARBA" id="ARBA00009897"/>
    </source>
</evidence>
<organism evidence="7">
    <name type="scientific">marine metagenome</name>
    <dbReference type="NCBI Taxonomy" id="408172"/>
    <lineage>
        <taxon>unclassified sequences</taxon>
        <taxon>metagenomes</taxon>
        <taxon>ecological metagenomes</taxon>
    </lineage>
</organism>
<evidence type="ECO:0000256" key="3">
    <source>
        <dbReference type="ARBA" id="ARBA00022741"/>
    </source>
</evidence>
<name>A0A381WK24_9ZZZZ</name>
<dbReference type="InterPro" id="IPR014746">
    <property type="entry name" value="Gln_synth/guanido_kin_cat_dom"/>
</dbReference>
<dbReference type="GO" id="GO:0004356">
    <property type="term" value="F:glutamine synthetase activity"/>
    <property type="evidence" value="ECO:0007669"/>
    <property type="project" value="InterPro"/>
</dbReference>
<dbReference type="PANTHER" id="PTHR43785:SF3">
    <property type="entry name" value="GS CATALYTIC DOMAIN-CONTAINING PROTEIN"/>
    <property type="match status" value="1"/>
</dbReference>
<dbReference type="SMART" id="SM01230">
    <property type="entry name" value="Gln-synt_C"/>
    <property type="match status" value="1"/>
</dbReference>
<dbReference type="SUPFAM" id="SSF55931">
    <property type="entry name" value="Glutamine synthetase/guanido kinase"/>
    <property type="match status" value="1"/>
</dbReference>
<dbReference type="EMBL" id="UINC01011959">
    <property type="protein sequence ID" value="SVA52478.1"/>
    <property type="molecule type" value="Genomic_DNA"/>
</dbReference>
<dbReference type="Pfam" id="PF00120">
    <property type="entry name" value="Gln-synt_C"/>
    <property type="match status" value="1"/>
</dbReference>
<evidence type="ECO:0000313" key="7">
    <source>
        <dbReference type="EMBL" id="SVA52478.1"/>
    </source>
</evidence>
<feature type="domain" description="GS catalytic" evidence="6">
    <location>
        <begin position="126"/>
        <end position="460"/>
    </location>
</feature>
<evidence type="ECO:0000259" key="6">
    <source>
        <dbReference type="PROSITE" id="PS51987"/>
    </source>
</evidence>
<keyword evidence="4" id="KW-0067">ATP-binding</keyword>
<feature type="domain" description="GS beta-grasp" evidence="5">
    <location>
        <begin position="24"/>
        <end position="120"/>
    </location>
</feature>
<dbReference type="PANTHER" id="PTHR43785">
    <property type="entry name" value="GAMMA-GLUTAMYLPUTRESCINE SYNTHETASE"/>
    <property type="match status" value="1"/>
</dbReference>
<evidence type="ECO:0000256" key="2">
    <source>
        <dbReference type="ARBA" id="ARBA00022598"/>
    </source>
</evidence>
<dbReference type="PROSITE" id="PS51986">
    <property type="entry name" value="GS_BETA_GRASP"/>
    <property type="match status" value="1"/>
</dbReference>
<evidence type="ECO:0000259" key="5">
    <source>
        <dbReference type="PROSITE" id="PS51986"/>
    </source>
</evidence>
<dbReference type="InterPro" id="IPR008147">
    <property type="entry name" value="Gln_synt_N"/>
</dbReference>
<keyword evidence="3" id="KW-0547">Nucleotide-binding</keyword>
<sequence>MTVSSIKEHKSSSIKKLKEWLESNRISEVECVFPDIAGSSKGKILPVNRFIKSVEEQSLKLADSVFGQTVSGKWVYESEVIDYVEEDLFMIPDLSTIRKIPWNKEPTAQIICDLQYSDSSPSEIAPRQVLKKIIKLLEKEEMEAVVAPELEFYLCEQNLDPDLPLKTPVGKSGRRESGSRVFGIDAVNEFDTLTDDIYDYCEILKIGVDTLIHESGPSQIEINLNHGAPLALADQAFMFKRAVRQVALKHGIHATFMAKPYQGHPGSSMHIHQNLVSLKSKKNLFCNEDGNNSKTFFHFIGGLQTYLPDAMLFFAPYVNSYRRFVIDASAPINTHWGIENRTVAFRVPTSQTHSRRIENRIPGADTNPYLAIAASLACGYLGLKEEIEPEKPIAGDAFERRHNIPKYLPDALKRLKVSNELSEILGKDFITLYTEIKQTEHDAYQNVISAWEREHLLLNV</sequence>
<dbReference type="GO" id="GO:0006542">
    <property type="term" value="P:glutamine biosynthetic process"/>
    <property type="evidence" value="ECO:0007669"/>
    <property type="project" value="InterPro"/>
</dbReference>
<accession>A0A381WK24</accession>
<dbReference type="InterPro" id="IPR008146">
    <property type="entry name" value="Gln_synth_cat_dom"/>
</dbReference>
<reference evidence="7" key="1">
    <citation type="submission" date="2018-05" db="EMBL/GenBank/DDBJ databases">
        <authorList>
            <person name="Lanie J.A."/>
            <person name="Ng W.-L."/>
            <person name="Kazmierczak K.M."/>
            <person name="Andrzejewski T.M."/>
            <person name="Davidsen T.M."/>
            <person name="Wayne K.J."/>
            <person name="Tettelin H."/>
            <person name="Glass J.I."/>
            <person name="Rusch D."/>
            <person name="Podicherti R."/>
            <person name="Tsui H.-C.T."/>
            <person name="Winkler M.E."/>
        </authorList>
    </citation>
    <scope>NUCLEOTIDE SEQUENCE</scope>
</reference>
<dbReference type="Gene3D" id="3.10.20.70">
    <property type="entry name" value="Glutamine synthetase, N-terminal domain"/>
    <property type="match status" value="1"/>
</dbReference>
<dbReference type="GO" id="GO:0005524">
    <property type="term" value="F:ATP binding"/>
    <property type="evidence" value="ECO:0007669"/>
    <property type="project" value="UniProtKB-KW"/>
</dbReference>
<protein>
    <submittedName>
        <fullName evidence="7">Uncharacterized protein</fullName>
    </submittedName>
</protein>
<dbReference type="PROSITE" id="PS51987">
    <property type="entry name" value="GS_CATALYTIC"/>
    <property type="match status" value="1"/>
</dbReference>
<dbReference type="FunFam" id="3.30.590.10:FF:000005">
    <property type="entry name" value="Probable glutamine synthetase"/>
    <property type="match status" value="1"/>
</dbReference>
<dbReference type="GO" id="GO:0006598">
    <property type="term" value="P:polyamine catabolic process"/>
    <property type="evidence" value="ECO:0007669"/>
    <property type="project" value="TreeGrafter"/>
</dbReference>
<dbReference type="Gene3D" id="3.30.590.10">
    <property type="entry name" value="Glutamine synthetase/guanido kinase, catalytic domain"/>
    <property type="match status" value="1"/>
</dbReference>
<proteinExistence type="inferred from homology"/>
<comment type="similarity">
    <text evidence="1">Belongs to the glutamine synthetase family.</text>
</comment>
<dbReference type="AlphaFoldDB" id="A0A381WK24"/>
<evidence type="ECO:0000256" key="4">
    <source>
        <dbReference type="ARBA" id="ARBA00022840"/>
    </source>
</evidence>
<gene>
    <name evidence="7" type="ORF">METZ01_LOCUS105332</name>
</gene>